<protein>
    <submittedName>
        <fullName evidence="1">Uncharacterized protein</fullName>
    </submittedName>
</protein>
<gene>
    <name evidence="1" type="ORF">S06H3_00860</name>
</gene>
<name>X1LKS7_9ZZZZ</name>
<sequence>MEVSTWTVIEKGIGAPDYSDTVSSAIERAGIRLKHSQRLKIFGRSLNLG</sequence>
<feature type="non-terminal residue" evidence="1">
    <location>
        <position position="49"/>
    </location>
</feature>
<proteinExistence type="predicted"/>
<dbReference type="EMBL" id="BARV01000186">
    <property type="protein sequence ID" value="GAH94738.1"/>
    <property type="molecule type" value="Genomic_DNA"/>
</dbReference>
<dbReference type="AlphaFoldDB" id="X1LKS7"/>
<evidence type="ECO:0000313" key="1">
    <source>
        <dbReference type="EMBL" id="GAH94738.1"/>
    </source>
</evidence>
<comment type="caution">
    <text evidence="1">The sequence shown here is derived from an EMBL/GenBank/DDBJ whole genome shotgun (WGS) entry which is preliminary data.</text>
</comment>
<reference evidence="1" key="1">
    <citation type="journal article" date="2014" name="Front. Microbiol.">
        <title>High frequency of phylogenetically diverse reductive dehalogenase-homologous genes in deep subseafloor sedimentary metagenomes.</title>
        <authorList>
            <person name="Kawai M."/>
            <person name="Futagami T."/>
            <person name="Toyoda A."/>
            <person name="Takaki Y."/>
            <person name="Nishi S."/>
            <person name="Hori S."/>
            <person name="Arai W."/>
            <person name="Tsubouchi T."/>
            <person name="Morono Y."/>
            <person name="Uchiyama I."/>
            <person name="Ito T."/>
            <person name="Fujiyama A."/>
            <person name="Inagaki F."/>
            <person name="Takami H."/>
        </authorList>
    </citation>
    <scope>NUCLEOTIDE SEQUENCE</scope>
    <source>
        <strain evidence="1">Expedition CK06-06</strain>
    </source>
</reference>
<accession>X1LKS7</accession>
<organism evidence="1">
    <name type="scientific">marine sediment metagenome</name>
    <dbReference type="NCBI Taxonomy" id="412755"/>
    <lineage>
        <taxon>unclassified sequences</taxon>
        <taxon>metagenomes</taxon>
        <taxon>ecological metagenomes</taxon>
    </lineage>
</organism>